<name>X0UNM9_9ZZZZ</name>
<comment type="caution">
    <text evidence="2">The sequence shown here is derived from an EMBL/GenBank/DDBJ whole genome shotgun (WGS) entry which is preliminary data.</text>
</comment>
<accession>X0UNM9</accession>
<reference evidence="2" key="1">
    <citation type="journal article" date="2014" name="Front. Microbiol.">
        <title>High frequency of phylogenetically diverse reductive dehalogenase-homologous genes in deep subseafloor sedimentary metagenomes.</title>
        <authorList>
            <person name="Kawai M."/>
            <person name="Futagami T."/>
            <person name="Toyoda A."/>
            <person name="Takaki Y."/>
            <person name="Nishi S."/>
            <person name="Hori S."/>
            <person name="Arai W."/>
            <person name="Tsubouchi T."/>
            <person name="Morono Y."/>
            <person name="Uchiyama I."/>
            <person name="Ito T."/>
            <person name="Fujiyama A."/>
            <person name="Inagaki F."/>
            <person name="Takami H."/>
        </authorList>
    </citation>
    <scope>NUCLEOTIDE SEQUENCE</scope>
    <source>
        <strain evidence="2">Expedition CK06-06</strain>
    </source>
</reference>
<evidence type="ECO:0000256" key="1">
    <source>
        <dbReference type="SAM" id="Phobius"/>
    </source>
</evidence>
<feature type="transmembrane region" description="Helical" evidence="1">
    <location>
        <begin position="127"/>
        <end position="147"/>
    </location>
</feature>
<feature type="non-terminal residue" evidence="2">
    <location>
        <position position="190"/>
    </location>
</feature>
<proteinExistence type="predicted"/>
<feature type="transmembrane region" description="Helical" evidence="1">
    <location>
        <begin position="81"/>
        <end position="103"/>
    </location>
</feature>
<keyword evidence="1" id="KW-1133">Transmembrane helix</keyword>
<dbReference type="Gene3D" id="1.20.120.1630">
    <property type="match status" value="1"/>
</dbReference>
<keyword evidence="1" id="KW-0472">Membrane</keyword>
<evidence type="ECO:0000313" key="2">
    <source>
        <dbReference type="EMBL" id="GAG01908.1"/>
    </source>
</evidence>
<dbReference type="AlphaFoldDB" id="X0UNM9"/>
<dbReference type="EMBL" id="BARS01023917">
    <property type="protein sequence ID" value="GAG01908.1"/>
    <property type="molecule type" value="Genomic_DNA"/>
</dbReference>
<feature type="transmembrane region" description="Helical" evidence="1">
    <location>
        <begin position="153"/>
        <end position="174"/>
    </location>
</feature>
<feature type="transmembrane region" description="Helical" evidence="1">
    <location>
        <begin position="40"/>
        <end position="59"/>
    </location>
</feature>
<keyword evidence="1" id="KW-0812">Transmembrane</keyword>
<sequence>MEKRESIVRDLSEKLKKGDITPKEAQKELKKRGLGHKETWKDFIGFVLWGVLCFLPGFAKQTDLEILSFFAQLPPIEFPPIVIYISVALFIAMIPLAVIHYYFNSKKGGCGSEDHTVILLKSGPYGIVRHPGVVSWMIAFIAITVAISDHMPFTILSVAGNIVLLAFCYWACLIEENELNLKKWGDEYRQ</sequence>
<gene>
    <name evidence="2" type="ORF">S01H1_38041</name>
</gene>
<protein>
    <recommendedName>
        <fullName evidence="3">NnrU domain-containing protein</fullName>
    </recommendedName>
</protein>
<organism evidence="2">
    <name type="scientific">marine sediment metagenome</name>
    <dbReference type="NCBI Taxonomy" id="412755"/>
    <lineage>
        <taxon>unclassified sequences</taxon>
        <taxon>metagenomes</taxon>
        <taxon>ecological metagenomes</taxon>
    </lineage>
</organism>
<evidence type="ECO:0008006" key="3">
    <source>
        <dbReference type="Google" id="ProtNLM"/>
    </source>
</evidence>